<reference evidence="2" key="1">
    <citation type="submission" date="2015-04" db="EMBL/GenBank/DDBJ databases">
        <title>The genome sequence of the plant pathogenic Rhizarian Plasmodiophora brassicae reveals insights in its biotrophic life cycle and the origin of chitin synthesis.</title>
        <authorList>
            <person name="Schwelm A."/>
            <person name="Fogelqvist J."/>
            <person name="Knaust A."/>
            <person name="Julke S."/>
            <person name="Lilja T."/>
            <person name="Dhandapani V."/>
            <person name="Bonilla-Rosso G."/>
            <person name="Karlsson M."/>
            <person name="Shevchenko A."/>
            <person name="Choi S.R."/>
            <person name="Kim H.G."/>
            <person name="Park J.Y."/>
            <person name="Lim Y.P."/>
            <person name="Ludwig-Muller J."/>
            <person name="Dixelius C."/>
        </authorList>
    </citation>
    <scope>NUCLEOTIDE SEQUENCE</scope>
    <source>
        <tissue evidence="2">Potato root galls</tissue>
    </source>
</reference>
<keyword evidence="1" id="KW-0732">Signal</keyword>
<name>A0A0H5REP0_9EUKA</name>
<organism evidence="2">
    <name type="scientific">Spongospora subterranea</name>
    <dbReference type="NCBI Taxonomy" id="70186"/>
    <lineage>
        <taxon>Eukaryota</taxon>
        <taxon>Sar</taxon>
        <taxon>Rhizaria</taxon>
        <taxon>Endomyxa</taxon>
        <taxon>Phytomyxea</taxon>
        <taxon>Plasmodiophorida</taxon>
        <taxon>Plasmodiophoridae</taxon>
        <taxon>Spongospora</taxon>
    </lineage>
</organism>
<dbReference type="EMBL" id="HACM01012248">
    <property type="protein sequence ID" value="CRZ12690.1"/>
    <property type="molecule type" value="Transcribed_RNA"/>
</dbReference>
<feature type="signal peptide" evidence="1">
    <location>
        <begin position="1"/>
        <end position="29"/>
    </location>
</feature>
<evidence type="ECO:0000256" key="1">
    <source>
        <dbReference type="SAM" id="SignalP"/>
    </source>
</evidence>
<proteinExistence type="predicted"/>
<feature type="non-terminal residue" evidence="2">
    <location>
        <position position="1"/>
    </location>
</feature>
<feature type="chain" id="PRO_5005224052" evidence="1">
    <location>
        <begin position="30"/>
        <end position="161"/>
    </location>
</feature>
<dbReference type="AlphaFoldDB" id="A0A0H5REP0"/>
<protein>
    <submittedName>
        <fullName evidence="2">Uncharacterized protein</fullName>
    </submittedName>
</protein>
<accession>A0A0H5REP0</accession>
<sequence>ISMPHCQLVNMHILTNALVLIAALNSATALLVKNNANMGVRMNSDIGVQTNLRAAQDQNIGFAGGMLQALGDDALSTQQRQQVASMADVGLDADVRSGFRGGSQINNRAKAVGKGSDIATIDTRTTGGGLYRTVNDADIARRNRARIASTNAGINTNFLNW</sequence>
<evidence type="ECO:0000313" key="2">
    <source>
        <dbReference type="EMBL" id="CRZ12690.1"/>
    </source>
</evidence>